<accession>A0ABX5Q1C9</accession>
<reference evidence="1 2" key="1">
    <citation type="submission" date="2018-06" db="EMBL/GenBank/DDBJ databases">
        <title>Genomic Encyclopedia of Archaeal and Bacterial Type Strains, Phase II (KMG-II): from individual species to whole genera.</title>
        <authorList>
            <person name="Goeker M."/>
        </authorList>
    </citation>
    <scope>NUCLEOTIDE SEQUENCE [LARGE SCALE GENOMIC DNA]</scope>
    <source>
        <strain evidence="1 2">DSM 17205</strain>
    </source>
</reference>
<sequence length="168" mass="19146">MLLTAQNNSKSSFSNETIKRIHLLSPGFEIEQDLNKNLSFVGNFGFFPAFYSQGGSLNKRREGIVWAPFIDLQGRYYTNFNRRLDKGKSIENNSGNFIALKLTNYFPSENDEATTDALTIAGFVYGIQRTYWDHFHINLESGLMADLNAAQNDSFVLPWVSFQLGYTF</sequence>
<dbReference type="EMBL" id="QKZR01000001">
    <property type="protein sequence ID" value="PZX43694.1"/>
    <property type="molecule type" value="Genomic_DNA"/>
</dbReference>
<gene>
    <name evidence="1" type="ORF">LX97_00696</name>
</gene>
<proteinExistence type="predicted"/>
<dbReference type="Proteomes" id="UP000248584">
    <property type="component" value="Unassembled WGS sequence"/>
</dbReference>
<evidence type="ECO:0000313" key="2">
    <source>
        <dbReference type="Proteomes" id="UP000248584"/>
    </source>
</evidence>
<comment type="caution">
    <text evidence="1">The sequence shown here is derived from an EMBL/GenBank/DDBJ whole genome shotgun (WGS) entry which is preliminary data.</text>
</comment>
<organism evidence="1 2">
    <name type="scientific">Nonlabens dokdonensis</name>
    <dbReference type="NCBI Taxonomy" id="328515"/>
    <lineage>
        <taxon>Bacteria</taxon>
        <taxon>Pseudomonadati</taxon>
        <taxon>Bacteroidota</taxon>
        <taxon>Flavobacteriia</taxon>
        <taxon>Flavobacteriales</taxon>
        <taxon>Flavobacteriaceae</taxon>
        <taxon>Nonlabens</taxon>
    </lineage>
</organism>
<evidence type="ECO:0008006" key="3">
    <source>
        <dbReference type="Google" id="ProtNLM"/>
    </source>
</evidence>
<name>A0ABX5Q1C9_9FLAO</name>
<protein>
    <recommendedName>
        <fullName evidence="3">DUF3575 domain containing protein</fullName>
    </recommendedName>
</protein>
<evidence type="ECO:0000313" key="1">
    <source>
        <dbReference type="EMBL" id="PZX43694.1"/>
    </source>
</evidence>
<keyword evidence="2" id="KW-1185">Reference proteome</keyword>